<feature type="transmembrane region" description="Helical" evidence="6">
    <location>
        <begin position="215"/>
        <end position="235"/>
    </location>
</feature>
<evidence type="ECO:0000313" key="8">
    <source>
        <dbReference type="Proteomes" id="UP000051324"/>
    </source>
</evidence>
<feature type="transmembrane region" description="Helical" evidence="6">
    <location>
        <begin position="281"/>
        <end position="299"/>
    </location>
</feature>
<evidence type="ECO:0000256" key="2">
    <source>
        <dbReference type="ARBA" id="ARBA00022475"/>
    </source>
</evidence>
<keyword evidence="3 6" id="KW-0812">Transmembrane</keyword>
<dbReference type="InterPro" id="IPR036259">
    <property type="entry name" value="MFS_trans_sf"/>
</dbReference>
<evidence type="ECO:0000313" key="7">
    <source>
        <dbReference type="EMBL" id="KRL83456.1"/>
    </source>
</evidence>
<dbReference type="Proteomes" id="UP000051324">
    <property type="component" value="Unassembled WGS sequence"/>
</dbReference>
<name>A0A0R1TQ83_9LACO</name>
<dbReference type="Pfam" id="PF07690">
    <property type="entry name" value="MFS_1"/>
    <property type="match status" value="1"/>
</dbReference>
<keyword evidence="5 6" id="KW-0472">Membrane</keyword>
<evidence type="ECO:0000256" key="1">
    <source>
        <dbReference type="ARBA" id="ARBA00004651"/>
    </source>
</evidence>
<organism evidence="7 8">
    <name type="scientific">Ligilactobacillus apodemi DSM 16634 = JCM 16172</name>
    <dbReference type="NCBI Taxonomy" id="1423724"/>
    <lineage>
        <taxon>Bacteria</taxon>
        <taxon>Bacillati</taxon>
        <taxon>Bacillota</taxon>
        <taxon>Bacilli</taxon>
        <taxon>Lactobacillales</taxon>
        <taxon>Lactobacillaceae</taxon>
        <taxon>Ligilactobacillus</taxon>
    </lineage>
</organism>
<feature type="transmembrane region" description="Helical" evidence="6">
    <location>
        <begin position="81"/>
        <end position="99"/>
    </location>
</feature>
<feature type="transmembrane region" description="Helical" evidence="6">
    <location>
        <begin position="53"/>
        <end position="74"/>
    </location>
</feature>
<feature type="transmembrane region" description="Helical" evidence="6">
    <location>
        <begin position="12"/>
        <end position="33"/>
    </location>
</feature>
<sequence length="398" mass="44243">MKEVSHRTGILMFFTLFAAYVTFAASWVGGSNLGPEIIQTYFGGEVSPVLSQVVNYTITIARVVANFLAALFLMKLGIKRAGQLALCLLAFSLVAVWMPNYWLYIAARMIMALGGSMIMVYMNPLVVRFVAREQKIFYSSFITASYNIGAFIMAIAFVFFAQALRYNWRLTLSCVAAFSILFFVIWLFKAQNFETSSSNDVANDYSYGKAIKDPFVWKFALGFGAFLFLYVMTLTSLPPTLAEAYPAFRPGAMICAVSGGGIVGTLLMLKIKIERKRRPILLALGSAVIVTVALALCFIKSAPSIAYILLFISGILLFTQYPIYLNIPHELPNMNPQKSTLLFGVIWALTYGFYTILNVIWSMVLGVGGLLSANIFYIIVSMIYLVAIILLPETYHKK</sequence>
<dbReference type="PATRIC" id="fig|1423724.4.peg.749"/>
<dbReference type="PANTHER" id="PTHR43124">
    <property type="entry name" value="PURINE EFFLUX PUMP PBUE"/>
    <property type="match status" value="1"/>
</dbReference>
<dbReference type="CDD" id="cd06174">
    <property type="entry name" value="MFS"/>
    <property type="match status" value="1"/>
</dbReference>
<comment type="subcellular location">
    <subcellularLocation>
        <location evidence="1">Cell membrane</location>
        <topology evidence="1">Multi-pass membrane protein</topology>
    </subcellularLocation>
</comment>
<dbReference type="EMBL" id="AZFT01000053">
    <property type="protein sequence ID" value="KRL83456.1"/>
    <property type="molecule type" value="Genomic_DNA"/>
</dbReference>
<dbReference type="RefSeq" id="WP_056957320.1">
    <property type="nucleotide sequence ID" value="NZ_AZFT01000053.1"/>
</dbReference>
<feature type="transmembrane region" description="Helical" evidence="6">
    <location>
        <begin position="339"/>
        <end position="361"/>
    </location>
</feature>
<feature type="transmembrane region" description="Helical" evidence="6">
    <location>
        <begin position="166"/>
        <end position="188"/>
    </location>
</feature>
<reference evidence="7 8" key="1">
    <citation type="journal article" date="2015" name="Genome Announc.">
        <title>Expanding the biotechnology potential of lactobacilli through comparative genomics of 213 strains and associated genera.</title>
        <authorList>
            <person name="Sun Z."/>
            <person name="Harris H.M."/>
            <person name="McCann A."/>
            <person name="Guo C."/>
            <person name="Argimon S."/>
            <person name="Zhang W."/>
            <person name="Yang X."/>
            <person name="Jeffery I.B."/>
            <person name="Cooney J.C."/>
            <person name="Kagawa T.F."/>
            <person name="Liu W."/>
            <person name="Song Y."/>
            <person name="Salvetti E."/>
            <person name="Wrobel A."/>
            <person name="Rasinkangas P."/>
            <person name="Parkhill J."/>
            <person name="Rea M.C."/>
            <person name="O'Sullivan O."/>
            <person name="Ritari J."/>
            <person name="Douillard F.P."/>
            <person name="Paul Ross R."/>
            <person name="Yang R."/>
            <person name="Briner A.E."/>
            <person name="Felis G.E."/>
            <person name="de Vos W.M."/>
            <person name="Barrangou R."/>
            <person name="Klaenhammer T.R."/>
            <person name="Caufield P.W."/>
            <person name="Cui Y."/>
            <person name="Zhang H."/>
            <person name="O'Toole P.W."/>
        </authorList>
    </citation>
    <scope>NUCLEOTIDE SEQUENCE [LARGE SCALE GENOMIC DNA]</scope>
    <source>
        <strain evidence="7 8">DSM 16634</strain>
    </source>
</reference>
<keyword evidence="8" id="KW-1185">Reference proteome</keyword>
<dbReference type="PANTHER" id="PTHR43124:SF3">
    <property type="entry name" value="CHLORAMPHENICOL EFFLUX PUMP RV0191"/>
    <property type="match status" value="1"/>
</dbReference>
<dbReference type="SUPFAM" id="SSF103473">
    <property type="entry name" value="MFS general substrate transporter"/>
    <property type="match status" value="1"/>
</dbReference>
<dbReference type="eggNOG" id="COG2814">
    <property type="taxonomic scope" value="Bacteria"/>
</dbReference>
<evidence type="ECO:0000256" key="4">
    <source>
        <dbReference type="ARBA" id="ARBA00022989"/>
    </source>
</evidence>
<feature type="transmembrane region" description="Helical" evidence="6">
    <location>
        <begin position="105"/>
        <end position="124"/>
    </location>
</feature>
<proteinExistence type="predicted"/>
<evidence type="ECO:0000256" key="6">
    <source>
        <dbReference type="SAM" id="Phobius"/>
    </source>
</evidence>
<feature type="transmembrane region" description="Helical" evidence="6">
    <location>
        <begin position="247"/>
        <end position="269"/>
    </location>
</feature>
<dbReference type="InterPro" id="IPR011701">
    <property type="entry name" value="MFS"/>
</dbReference>
<gene>
    <name evidence="7" type="ORF">FC32_GL000710</name>
</gene>
<dbReference type="GO" id="GO:0022857">
    <property type="term" value="F:transmembrane transporter activity"/>
    <property type="evidence" value="ECO:0007669"/>
    <property type="project" value="InterPro"/>
</dbReference>
<evidence type="ECO:0000256" key="5">
    <source>
        <dbReference type="ARBA" id="ARBA00023136"/>
    </source>
</evidence>
<feature type="transmembrane region" description="Helical" evidence="6">
    <location>
        <begin position="305"/>
        <end position="327"/>
    </location>
</feature>
<protein>
    <submittedName>
        <fullName evidence="7">Transmembrane transport protein</fullName>
    </submittedName>
</protein>
<dbReference type="Gene3D" id="1.20.1250.20">
    <property type="entry name" value="MFS general substrate transporter like domains"/>
    <property type="match status" value="1"/>
</dbReference>
<dbReference type="InterPro" id="IPR050189">
    <property type="entry name" value="MFS_Efflux_Transporters"/>
</dbReference>
<dbReference type="STRING" id="1423724.FC32_GL000710"/>
<feature type="transmembrane region" description="Helical" evidence="6">
    <location>
        <begin position="136"/>
        <end position="160"/>
    </location>
</feature>
<feature type="transmembrane region" description="Helical" evidence="6">
    <location>
        <begin position="367"/>
        <end position="391"/>
    </location>
</feature>
<keyword evidence="2" id="KW-1003">Cell membrane</keyword>
<dbReference type="AlphaFoldDB" id="A0A0R1TQ83"/>
<keyword evidence="4 6" id="KW-1133">Transmembrane helix</keyword>
<dbReference type="GO" id="GO:0005886">
    <property type="term" value="C:plasma membrane"/>
    <property type="evidence" value="ECO:0007669"/>
    <property type="project" value="UniProtKB-SubCell"/>
</dbReference>
<comment type="caution">
    <text evidence="7">The sequence shown here is derived from an EMBL/GenBank/DDBJ whole genome shotgun (WGS) entry which is preliminary data.</text>
</comment>
<evidence type="ECO:0000256" key="3">
    <source>
        <dbReference type="ARBA" id="ARBA00022692"/>
    </source>
</evidence>
<accession>A0A0R1TQ83</accession>